<organism evidence="9 10">
    <name type="scientific">Hypsibius exemplaris</name>
    <name type="common">Freshwater tardigrade</name>
    <dbReference type="NCBI Taxonomy" id="2072580"/>
    <lineage>
        <taxon>Eukaryota</taxon>
        <taxon>Metazoa</taxon>
        <taxon>Ecdysozoa</taxon>
        <taxon>Tardigrada</taxon>
        <taxon>Eutardigrada</taxon>
        <taxon>Parachela</taxon>
        <taxon>Hypsibioidea</taxon>
        <taxon>Hypsibiidae</taxon>
        <taxon>Hypsibius</taxon>
    </lineage>
</organism>
<dbReference type="Gene3D" id="1.25.40.10">
    <property type="entry name" value="Tetratricopeptide repeat domain"/>
    <property type="match status" value="2"/>
</dbReference>
<dbReference type="GO" id="GO:0005634">
    <property type="term" value="C:nucleus"/>
    <property type="evidence" value="ECO:0007669"/>
    <property type="project" value="UniProtKB-SubCell"/>
</dbReference>
<dbReference type="GO" id="GO:0003723">
    <property type="term" value="F:RNA binding"/>
    <property type="evidence" value="ECO:0007669"/>
    <property type="project" value="UniProtKB-UniRule"/>
</dbReference>
<dbReference type="SMART" id="SM00360">
    <property type="entry name" value="RRM"/>
    <property type="match status" value="2"/>
</dbReference>
<evidence type="ECO:0000256" key="2">
    <source>
        <dbReference type="ARBA" id="ARBA00022664"/>
    </source>
</evidence>
<feature type="domain" description="RRM" evidence="8">
    <location>
        <begin position="787"/>
        <end position="864"/>
    </location>
</feature>
<feature type="compositionally biased region" description="Basic and acidic residues" evidence="7">
    <location>
        <begin position="585"/>
        <end position="644"/>
    </location>
</feature>
<keyword evidence="6" id="KW-0694">RNA-binding</keyword>
<feature type="compositionally biased region" description="Acidic residues" evidence="7">
    <location>
        <begin position="21"/>
        <end position="31"/>
    </location>
</feature>
<dbReference type="PANTHER" id="PTHR17204">
    <property type="entry name" value="PRE-MRNA PROCESSING PROTEIN PRP39-RELATED"/>
    <property type="match status" value="1"/>
</dbReference>
<keyword evidence="4" id="KW-0508">mRNA splicing</keyword>
<dbReference type="OrthoDB" id="6770331at2759"/>
<dbReference type="SUPFAM" id="SSF48452">
    <property type="entry name" value="TPR-like"/>
    <property type="match status" value="1"/>
</dbReference>
<evidence type="ECO:0000256" key="4">
    <source>
        <dbReference type="ARBA" id="ARBA00023187"/>
    </source>
</evidence>
<evidence type="ECO:0000259" key="8">
    <source>
        <dbReference type="PROSITE" id="PS50102"/>
    </source>
</evidence>
<dbReference type="InterPro" id="IPR003107">
    <property type="entry name" value="HAT"/>
</dbReference>
<name>A0A1W0WMV9_HYPEX</name>
<gene>
    <name evidence="9" type="ORF">BV898_09364</name>
</gene>
<dbReference type="Gene3D" id="3.30.70.330">
    <property type="match status" value="2"/>
</dbReference>
<evidence type="ECO:0000256" key="1">
    <source>
        <dbReference type="ARBA" id="ARBA00004123"/>
    </source>
</evidence>
<comment type="caution">
    <text evidence="9">The sequence shown here is derived from an EMBL/GenBank/DDBJ whole genome shotgun (WGS) entry which is preliminary data.</text>
</comment>
<dbReference type="InterPro" id="IPR011990">
    <property type="entry name" value="TPR-like_helical_dom_sf"/>
</dbReference>
<evidence type="ECO:0000256" key="5">
    <source>
        <dbReference type="ARBA" id="ARBA00023242"/>
    </source>
</evidence>
<dbReference type="Pfam" id="PF23240">
    <property type="entry name" value="HAT_PRP39_N"/>
    <property type="match status" value="2"/>
</dbReference>
<dbReference type="GO" id="GO:0006397">
    <property type="term" value="P:mRNA processing"/>
    <property type="evidence" value="ECO:0007669"/>
    <property type="project" value="UniProtKB-KW"/>
</dbReference>
<dbReference type="GO" id="GO:0008380">
    <property type="term" value="P:RNA splicing"/>
    <property type="evidence" value="ECO:0007669"/>
    <property type="project" value="UniProtKB-KW"/>
</dbReference>
<feature type="compositionally biased region" description="Low complexity" evidence="7">
    <location>
        <begin position="922"/>
        <end position="943"/>
    </location>
</feature>
<dbReference type="Pfam" id="PF00076">
    <property type="entry name" value="RRM_1"/>
    <property type="match status" value="2"/>
</dbReference>
<dbReference type="EMBL" id="MTYJ01000073">
    <property type="protein sequence ID" value="OQV16525.1"/>
    <property type="molecule type" value="Genomic_DNA"/>
</dbReference>
<dbReference type="InterPro" id="IPR012677">
    <property type="entry name" value="Nucleotide-bd_a/b_plait_sf"/>
</dbReference>
<evidence type="ECO:0000256" key="7">
    <source>
        <dbReference type="SAM" id="MobiDB-lite"/>
    </source>
</evidence>
<feature type="region of interest" description="Disordered" evidence="7">
    <location>
        <begin position="585"/>
        <end position="693"/>
    </location>
</feature>
<reference evidence="10" key="1">
    <citation type="submission" date="2017-01" db="EMBL/GenBank/DDBJ databases">
        <title>Comparative genomics of anhydrobiosis in the tardigrade Hypsibius dujardini.</title>
        <authorList>
            <person name="Yoshida Y."/>
            <person name="Koutsovoulos G."/>
            <person name="Laetsch D."/>
            <person name="Stevens L."/>
            <person name="Kumar S."/>
            <person name="Horikawa D."/>
            <person name="Ishino K."/>
            <person name="Komine S."/>
            <person name="Tomita M."/>
            <person name="Blaxter M."/>
            <person name="Arakawa K."/>
        </authorList>
    </citation>
    <scope>NUCLEOTIDE SEQUENCE [LARGE SCALE GENOMIC DNA]</scope>
    <source>
        <strain evidence="10">Z151</strain>
    </source>
</reference>
<dbReference type="InterPro" id="IPR035979">
    <property type="entry name" value="RBD_domain_sf"/>
</dbReference>
<dbReference type="Proteomes" id="UP000192578">
    <property type="component" value="Unassembled WGS sequence"/>
</dbReference>
<evidence type="ECO:0000256" key="3">
    <source>
        <dbReference type="ARBA" id="ARBA00022737"/>
    </source>
</evidence>
<dbReference type="CDD" id="cd12391">
    <property type="entry name" value="RRM1_SART3"/>
    <property type="match status" value="1"/>
</dbReference>
<dbReference type="SUPFAM" id="SSF54928">
    <property type="entry name" value="RNA-binding domain, RBD"/>
    <property type="match status" value="2"/>
</dbReference>
<evidence type="ECO:0000313" key="10">
    <source>
        <dbReference type="Proteomes" id="UP000192578"/>
    </source>
</evidence>
<keyword evidence="5" id="KW-0539">Nucleus</keyword>
<feature type="region of interest" description="Disordered" evidence="7">
    <location>
        <begin position="922"/>
        <end position="959"/>
    </location>
</feature>
<evidence type="ECO:0000256" key="6">
    <source>
        <dbReference type="PROSITE-ProRule" id="PRU00176"/>
    </source>
</evidence>
<keyword evidence="2" id="KW-0507">mRNA processing</keyword>
<dbReference type="AlphaFoldDB" id="A0A1W0WMV9"/>
<dbReference type="InterPro" id="IPR000504">
    <property type="entry name" value="RRM_dom"/>
</dbReference>
<feature type="region of interest" description="Disordered" evidence="7">
    <location>
        <begin position="1"/>
        <end position="70"/>
    </location>
</feature>
<feature type="compositionally biased region" description="Acidic residues" evidence="7">
    <location>
        <begin position="41"/>
        <end position="68"/>
    </location>
</feature>
<dbReference type="InterPro" id="IPR034217">
    <property type="entry name" value="SART3_RRM1"/>
</dbReference>
<proteinExistence type="predicted"/>
<accession>A0A1W0WMV9</accession>
<dbReference type="PANTHER" id="PTHR17204:SF25">
    <property type="entry name" value="RRM DOMAIN-CONTAINING PROTEIN"/>
    <property type="match status" value="1"/>
</dbReference>
<sequence length="959" mass="109188">MADLEEELNGDSSGDSRESIDVDDDSEDITDEQNATLTTQADDESDMDADSGGDEDEDEGEEERDEEQDARMLAHLQQQVANNPYDYESHVQLIKLARISGELEILRMARQRMSELFPLAEDLWRAWIDDEIKIHNKENAADVEKIKALYEKAVLDYLSVDLWLDYIIFSMPDVFDSDEALAPVRAVFERAITAVGLHVAKGGELWDSYRETEQGYLSTLLPAVGEIQTKEKLAKYEKQVERVRDIFRRQLSVPLIGMENTREEFKTFTGQEEVELPIQKLYEKTKKKLDDVLPYEEKLSSATDGEKFGIFVSYIDHEKDPARIILLYERALVPYCLSLDLWNRYLDFLDRQLKISSVALAAHERSIRNIPWTLELWLSYLHAVELFKQDEGVVKGIFDRAYRNGCSLPSHFVELWLAYLSGMKRQLSTKPVTNEGGISASPEVDALRSMFGVAVADLESKGADTENKIEKYWASVEAHTFRDVEKGRALWEKIMKGHQRESQFWLSYYRFERQNNDDTRARKLLKKAVLRNLDNIDAVAMEWMQLESEVGTLEEWMEAHHFCKDSLKRMADRQAKLDKIAAAEAAKEAAPKKNFRLRDSYEDNRENPRDRERPPRQDRERPERMASDDSRSKKPIEKRKHSEDASGSVDNEGFKVPGMPLPAAAAKKQKVSDTAEPEEAMFSQDTPEGNEDDRKVFLSNMSYTTSVKAVKEMFKGAGKIRDIRIVKDLRGKSRGFCYVEYVTPDGVKEALKLDRQDLEGRPVFVSKYSKDNERESHFKGTGGEEKNKLFIRGLLPKVTKEDLTKVFQDFGTLKEIRVVTHKNGISKCIAYVEFADADMANKALEATNGKEIMGKAMSVAISNPPAFTPKQKPEASHFDSANKFLQPNVAPVVDGQRKSRSHVDLVPRAVLKKKIDEEFNVAPIPAGSQAPSSSPAQPSTSAGRRQGNDYFSSLFKKKQ</sequence>
<protein>
    <submittedName>
        <fullName evidence="9">Squamous cell carcinoma antigen recognized by T-cells 3</fullName>
    </submittedName>
</protein>
<keyword evidence="10" id="KW-1185">Reference proteome</keyword>
<evidence type="ECO:0000313" key="9">
    <source>
        <dbReference type="EMBL" id="OQV16525.1"/>
    </source>
</evidence>
<feature type="domain" description="RRM" evidence="8">
    <location>
        <begin position="694"/>
        <end position="770"/>
    </location>
</feature>
<dbReference type="PROSITE" id="PS50102">
    <property type="entry name" value="RRM"/>
    <property type="match status" value="2"/>
</dbReference>
<keyword evidence="3" id="KW-0677">Repeat</keyword>
<comment type="subcellular location">
    <subcellularLocation>
        <location evidence="1">Nucleus</location>
    </subcellularLocation>
</comment>
<dbReference type="SMART" id="SM00386">
    <property type="entry name" value="HAT"/>
    <property type="match status" value="8"/>
</dbReference>